<accession>A0A7S2IKX4</accession>
<gene>
    <name evidence="1" type="ORF">HTAM1171_LOCUS12730</name>
</gene>
<protein>
    <submittedName>
        <fullName evidence="1">Uncharacterized protein</fullName>
    </submittedName>
</protein>
<dbReference type="AlphaFoldDB" id="A0A7S2IKX4"/>
<dbReference type="EMBL" id="HBGV01020390">
    <property type="protein sequence ID" value="CAD9520986.1"/>
    <property type="molecule type" value="Transcribed_RNA"/>
</dbReference>
<evidence type="ECO:0000313" key="1">
    <source>
        <dbReference type="EMBL" id="CAD9520986.1"/>
    </source>
</evidence>
<sequence>MQLKMVTLNESHRCIRIKLRLVTLIMLSSFLLQSSAFMTHTTPTTTTPFIKKIAQQPFRQPIYAKKRPIMMMSTEKAGVYTPPPPPPPPPPQLKPLPLPVILAGGLFLFRSSVKPQYKKFADDLLQLAQNALRSDATVTMELGQGIESGGVFASSAARKTQYMGRNIDQLVLQFQINGGNAWAQGIAYGIQDNCDEQEKKCYLVSLEVSNMDAVLSGQSYLVSVPPLELSEPTIISQEENE</sequence>
<proteinExistence type="predicted"/>
<organism evidence="1">
    <name type="scientific">Helicotheca tamesis</name>
    <dbReference type="NCBI Taxonomy" id="374047"/>
    <lineage>
        <taxon>Eukaryota</taxon>
        <taxon>Sar</taxon>
        <taxon>Stramenopiles</taxon>
        <taxon>Ochrophyta</taxon>
        <taxon>Bacillariophyta</taxon>
        <taxon>Mediophyceae</taxon>
        <taxon>Lithodesmiophycidae</taxon>
        <taxon>Lithodesmiales</taxon>
        <taxon>Lithodesmiaceae</taxon>
        <taxon>Helicotheca</taxon>
    </lineage>
</organism>
<reference evidence="1" key="1">
    <citation type="submission" date="2021-01" db="EMBL/GenBank/DDBJ databases">
        <authorList>
            <person name="Corre E."/>
            <person name="Pelletier E."/>
            <person name="Niang G."/>
            <person name="Scheremetjew M."/>
            <person name="Finn R."/>
            <person name="Kale V."/>
            <person name="Holt S."/>
            <person name="Cochrane G."/>
            <person name="Meng A."/>
            <person name="Brown T."/>
            <person name="Cohen L."/>
        </authorList>
    </citation>
    <scope>NUCLEOTIDE SEQUENCE</scope>
    <source>
        <strain evidence="1">CCMP826</strain>
    </source>
</reference>
<name>A0A7S2IKX4_9STRA</name>